<feature type="region of interest" description="Disordered" evidence="1">
    <location>
        <begin position="253"/>
        <end position="275"/>
    </location>
</feature>
<keyword evidence="3" id="KW-1185">Reference proteome</keyword>
<reference evidence="2 3" key="1">
    <citation type="submission" date="2017-06" db="EMBL/GenBank/DDBJ databases">
        <title>Comparative genomic analysis of Ambrosia Fusariam Clade fungi.</title>
        <authorList>
            <person name="Stajich J.E."/>
            <person name="Carrillo J."/>
            <person name="Kijimoto T."/>
            <person name="Eskalen A."/>
            <person name="O'Donnell K."/>
            <person name="Kasson M."/>
        </authorList>
    </citation>
    <scope>NUCLEOTIDE SEQUENCE [LARGE SCALE GENOMIC DNA]</scope>
    <source>
        <strain evidence="2">UCR3666</strain>
    </source>
</reference>
<dbReference type="AlphaFoldDB" id="A0A3M2SFE1"/>
<evidence type="ECO:0008006" key="4">
    <source>
        <dbReference type="Google" id="ProtNLM"/>
    </source>
</evidence>
<dbReference type="EMBL" id="NKUJ01000050">
    <property type="protein sequence ID" value="RMJ16280.1"/>
    <property type="molecule type" value="Genomic_DNA"/>
</dbReference>
<dbReference type="PANTHER" id="PTHR38166">
    <property type="entry name" value="C2H2-TYPE DOMAIN-CONTAINING PROTEIN-RELATED"/>
    <property type="match status" value="1"/>
</dbReference>
<dbReference type="OrthoDB" id="4161727at2759"/>
<feature type="region of interest" description="Disordered" evidence="1">
    <location>
        <begin position="88"/>
        <end position="184"/>
    </location>
</feature>
<accession>A0A3M2SFE1</accession>
<organism evidence="2 3">
    <name type="scientific">Fusarium kuroshium</name>
    <dbReference type="NCBI Taxonomy" id="2010991"/>
    <lineage>
        <taxon>Eukaryota</taxon>
        <taxon>Fungi</taxon>
        <taxon>Dikarya</taxon>
        <taxon>Ascomycota</taxon>
        <taxon>Pezizomycotina</taxon>
        <taxon>Sordariomycetes</taxon>
        <taxon>Hypocreomycetidae</taxon>
        <taxon>Hypocreales</taxon>
        <taxon>Nectriaceae</taxon>
        <taxon>Fusarium</taxon>
        <taxon>Fusarium solani species complex</taxon>
    </lineage>
</organism>
<name>A0A3M2SFE1_9HYPO</name>
<dbReference type="Proteomes" id="UP000277212">
    <property type="component" value="Unassembled WGS sequence"/>
</dbReference>
<protein>
    <recommendedName>
        <fullName evidence="4">C2H2-type domain-containing protein</fullName>
    </recommendedName>
</protein>
<sequence length="632" mass="70887">MCIEVSTPYFQEEKTRNVVLDLSSPFQSLNSSGQPGPRCSRCSSFVRQNQVYSCIHGSCIISEDANDIFQAAGLSGNEKTIRNCLHRFKGSHGEPEDNAGSIKRVEDNNSRAPADGESAKKPPKRRQSGHQSSHYDEGTNGTAKAYKKRKQDSAEREDVDSDELAEGSVKAKNGRKRKDEEEEPGKKKFACPFYKYDRQAFMSSRTCVGPGWDSVHRVKEHIFRRHMLLSTQCEDCLTVFETLPALDEHLRNPCRKKPPQRSYGINKEQEKQLRSRRMYQKSLDEEEKWRAIYKIIFPGEKNIPSPYYEPEVPEFPDIYQQMLIKDLPEIVTRRLIAPEFGLVEHITANAMANRHSSTREADRKPIGGLDLMGSTQALVGKPLKQHIQDTVEAAVKEMLSRVDGQKEPSPELKINVESPDEDLSTWMKTEEYVQPGRPTRPQSNLLQLPVISGTDTKLDPRAQYPTPTSLAFDRSPEVPLAAMTEPSFLQPVLQGENFHPLFNENHPGNELEGMTGGGSFPDLENLISSNWENLSSTGSIPAVPMYTSAGPSLSLNVSGPTSASLQNHEFLSAQDTEPESFALGPWEFSPAPAIQSVDSGYETIPCPSTSNAFEEWEGLNDHFNEPYTYDER</sequence>
<evidence type="ECO:0000313" key="3">
    <source>
        <dbReference type="Proteomes" id="UP000277212"/>
    </source>
</evidence>
<gene>
    <name evidence="2" type="ORF">CDV36_004035</name>
</gene>
<evidence type="ECO:0000313" key="2">
    <source>
        <dbReference type="EMBL" id="RMJ16280.1"/>
    </source>
</evidence>
<comment type="caution">
    <text evidence="2">The sequence shown here is derived from an EMBL/GenBank/DDBJ whole genome shotgun (WGS) entry which is preliminary data.</text>
</comment>
<dbReference type="STRING" id="2010991.A0A3M2SFE1"/>
<evidence type="ECO:0000256" key="1">
    <source>
        <dbReference type="SAM" id="MobiDB-lite"/>
    </source>
</evidence>
<dbReference type="PANTHER" id="PTHR38166:SF1">
    <property type="entry name" value="C2H2-TYPE DOMAIN-CONTAINING PROTEIN"/>
    <property type="match status" value="1"/>
</dbReference>
<proteinExistence type="predicted"/>